<dbReference type="SUPFAM" id="SSF55816">
    <property type="entry name" value="5'-nucleotidase (syn. UDP-sugar hydrolase), C-terminal domain"/>
    <property type="match status" value="1"/>
</dbReference>
<dbReference type="InterPro" id="IPR036907">
    <property type="entry name" value="5'-Nucleotdase_C_sf"/>
</dbReference>
<feature type="domain" description="5'-Nucleotidase C-terminal" evidence="2">
    <location>
        <begin position="392"/>
        <end position="582"/>
    </location>
</feature>
<comment type="similarity">
    <text evidence="1">Belongs to the 5'-nucleotidase family.</text>
</comment>
<comment type="caution">
    <text evidence="3">The sequence shown here is derived from an EMBL/GenBank/DDBJ whole genome shotgun (WGS) entry which is preliminary data.</text>
</comment>
<reference evidence="3 4" key="1">
    <citation type="submission" date="2018-03" db="EMBL/GenBank/DDBJ databases">
        <title>Marinobacter brunus sp. nov., a marine bacterium of Gamma-proteobacteria isolated from the surface seawater of the South China Sea.</title>
        <authorList>
            <person name="Cheng H."/>
            <person name="Wu Y.-H."/>
            <person name="Xamxidin M."/>
            <person name="Xu X.-W."/>
        </authorList>
    </citation>
    <scope>NUCLEOTIDE SEQUENCE [LARGE SCALE GENOMIC DNA]</scope>
    <source>
        <strain evidence="3 4">JCM 30472</strain>
    </source>
</reference>
<evidence type="ECO:0000256" key="1">
    <source>
        <dbReference type="RuleBase" id="RU362119"/>
    </source>
</evidence>
<evidence type="ECO:0000313" key="3">
    <source>
        <dbReference type="EMBL" id="PSF08902.1"/>
    </source>
</evidence>
<dbReference type="GO" id="GO:0009166">
    <property type="term" value="P:nucleotide catabolic process"/>
    <property type="evidence" value="ECO:0007669"/>
    <property type="project" value="InterPro"/>
</dbReference>
<feature type="signal peptide" evidence="1">
    <location>
        <begin position="1"/>
        <end position="17"/>
    </location>
</feature>
<dbReference type="Gene3D" id="3.90.780.10">
    <property type="entry name" value="5'-Nucleotidase, C-terminal domain"/>
    <property type="match status" value="1"/>
</dbReference>
<dbReference type="InterPro" id="IPR029052">
    <property type="entry name" value="Metallo-depent_PP-like"/>
</dbReference>
<dbReference type="GO" id="GO:0000166">
    <property type="term" value="F:nucleotide binding"/>
    <property type="evidence" value="ECO:0007669"/>
    <property type="project" value="UniProtKB-KW"/>
</dbReference>
<dbReference type="AlphaFoldDB" id="A0A2T1KH75"/>
<keyword evidence="1" id="KW-0378">Hydrolase</keyword>
<evidence type="ECO:0000259" key="2">
    <source>
        <dbReference type="Pfam" id="PF02872"/>
    </source>
</evidence>
<dbReference type="PROSITE" id="PS51257">
    <property type="entry name" value="PROKAR_LIPOPROTEIN"/>
    <property type="match status" value="1"/>
</dbReference>
<keyword evidence="1" id="KW-0547">Nucleotide-binding</keyword>
<evidence type="ECO:0000313" key="4">
    <source>
        <dbReference type="Proteomes" id="UP000238385"/>
    </source>
</evidence>
<dbReference type="SUPFAM" id="SSF56300">
    <property type="entry name" value="Metallo-dependent phosphatases"/>
    <property type="match status" value="1"/>
</dbReference>
<accession>A0A2T1KH75</accession>
<dbReference type="EMBL" id="PXNN01000011">
    <property type="protein sequence ID" value="PSF08902.1"/>
    <property type="molecule type" value="Genomic_DNA"/>
</dbReference>
<dbReference type="PANTHER" id="PTHR11575">
    <property type="entry name" value="5'-NUCLEOTIDASE-RELATED"/>
    <property type="match status" value="1"/>
</dbReference>
<keyword evidence="4" id="KW-1185">Reference proteome</keyword>
<dbReference type="InterPro" id="IPR006179">
    <property type="entry name" value="5_nucleotidase/apyrase"/>
</dbReference>
<name>A0A2T1KH75_9GAMM</name>
<sequence>MRNLLLAVGSAAVLALAGCGDSSDSASDQNETFTLQLLHLADVDGGGTAAMFNVDDFSALTNYFRQQMPDNTVLVSSGDNYIPGPIFQASEDARMNAVVGVAGEGRGETQIQNKLGIQVSAVGNHDLDTGPAGFAGIISPDGVYSGAAYPYISANVDFTADTGTAALVTEGGQEASKIGGRIAPSTVITVNGEQIGFVGAVTPTLPSITSTGSLEVFPADFTNNDAGLDALAAALQPEIDALIDDGINKIILLSHMQVLNVERGLARLLDGVDIIVGGGSNTLLADSNDVVRDGDTVGGDYPEIYESISGEPVLLVNTEADYKYLGRLVVEFDVDGLVVVDSIDPAESGAWAAIPAVVNDVLMADPIAEVVEVADVIREILGELDGEAFGVTTQFLDGRRAFVRSRETNLGNLSADANLWYGQKLVAGVDGVVPPVISVKNGGGIRAPIGRIVSPAGSTSEDDLQLLPPAGNDFGKPEGGISQLDIQTAFAFNNGLAVVTMTAAELHDLVEEMIKGNFTHTAGLRVEFDPARAARSDGDVNLGGSGLTDGQRVRKLEVLVDPDAATESERWDLVVENGVLQEDAGPTFRVLALDFLARCAATTDGTANCGSGWPFNGLQSPEYVEMTEERFAANDPGFTDFSITGGEQDAFAEYLQVFHPDTANAYGVPFDVNERLIPVSVAQ</sequence>
<organism evidence="3 4">
    <name type="scientific">Marinobacter halophilus</name>
    <dbReference type="NCBI Taxonomy" id="1323740"/>
    <lineage>
        <taxon>Bacteria</taxon>
        <taxon>Pseudomonadati</taxon>
        <taxon>Pseudomonadota</taxon>
        <taxon>Gammaproteobacteria</taxon>
        <taxon>Pseudomonadales</taxon>
        <taxon>Marinobacteraceae</taxon>
        <taxon>Marinobacter</taxon>
    </lineage>
</organism>
<dbReference type="PRINTS" id="PR01607">
    <property type="entry name" value="APYRASEFAMLY"/>
</dbReference>
<dbReference type="RefSeq" id="WP_106671498.1">
    <property type="nucleotide sequence ID" value="NZ_BMFE01000001.1"/>
</dbReference>
<dbReference type="PANTHER" id="PTHR11575:SF24">
    <property type="entry name" value="5'-NUCLEOTIDASE"/>
    <property type="match status" value="1"/>
</dbReference>
<dbReference type="InterPro" id="IPR008334">
    <property type="entry name" value="5'-Nucleotdase_C"/>
</dbReference>
<protein>
    <submittedName>
        <fullName evidence="3">Bifunctional metallophosphatase/5'-nucleotidase</fullName>
    </submittedName>
</protein>
<dbReference type="GO" id="GO:0008768">
    <property type="term" value="F:UDP-sugar diphosphatase activity"/>
    <property type="evidence" value="ECO:0007669"/>
    <property type="project" value="TreeGrafter"/>
</dbReference>
<proteinExistence type="inferred from homology"/>
<gene>
    <name evidence="3" type="ORF">C7H08_09630</name>
</gene>
<dbReference type="GO" id="GO:0030288">
    <property type="term" value="C:outer membrane-bounded periplasmic space"/>
    <property type="evidence" value="ECO:0007669"/>
    <property type="project" value="TreeGrafter"/>
</dbReference>
<dbReference type="Gene3D" id="3.60.21.10">
    <property type="match status" value="1"/>
</dbReference>
<dbReference type="Pfam" id="PF02872">
    <property type="entry name" value="5_nucleotid_C"/>
    <property type="match status" value="1"/>
</dbReference>
<feature type="chain" id="PRO_5015370494" evidence="1">
    <location>
        <begin position="18"/>
        <end position="683"/>
    </location>
</feature>
<dbReference type="Proteomes" id="UP000238385">
    <property type="component" value="Unassembled WGS sequence"/>
</dbReference>
<dbReference type="OrthoDB" id="9803927at2"/>
<keyword evidence="1" id="KW-0732">Signal</keyword>
<dbReference type="GO" id="GO:0008253">
    <property type="term" value="F:5'-nucleotidase activity"/>
    <property type="evidence" value="ECO:0007669"/>
    <property type="project" value="TreeGrafter"/>
</dbReference>